<gene>
    <name evidence="4" type="ORF">HZF05_18940</name>
</gene>
<dbReference type="EMBL" id="JACEIB010000027">
    <property type="protein sequence ID" value="MBA2936164.1"/>
    <property type="molecule type" value="Genomic_DNA"/>
</dbReference>
<dbReference type="SUPFAM" id="SSF51735">
    <property type="entry name" value="NAD(P)-binding Rossmann-fold domains"/>
    <property type="match status" value="1"/>
</dbReference>
<dbReference type="Proteomes" id="UP000570166">
    <property type="component" value="Unassembled WGS sequence"/>
</dbReference>
<feature type="domain" description="NAD-dependent epimerase/dehydratase" evidence="3">
    <location>
        <begin position="9"/>
        <end position="227"/>
    </location>
</feature>
<keyword evidence="5" id="KW-1185">Reference proteome</keyword>
<sequence length="310" mass="32766">MGASTSRRILVTGAGGFVGAAVVHAALAAGHHPIALVRTPGAARLTGLDIPIYVSDLADSARISAVLYEARPDIVIHSAWEGVGGPSRAGDIQFENIRTTCALADAAIAVGCSKFVGIGSQAEYGRFDRRITEDDLPNPTMLYGAAKLSACHLTRQRCEAADVGFAWLRLFSVYGPGDNPNWLIPSVTARLLDGIAPRTTEGTQHWDYLHVHDVATGTLAAAVSDDATGAINLSSGQPATVRSIIERLRDHAAPGLPLRFGDMPFGAGQIMHLEGDNTRLRATGWAPSISLDTGLAQTVDWMRAIRKQAA</sequence>
<protein>
    <submittedName>
        <fullName evidence="4">NAD(P)-dependent oxidoreductase</fullName>
    </submittedName>
</protein>
<evidence type="ECO:0000256" key="1">
    <source>
        <dbReference type="ARBA" id="ARBA00005125"/>
    </source>
</evidence>
<accession>A0A838LAE7</accession>
<organism evidence="4 5">
    <name type="scientific">Sphingomonas chungangi</name>
    <dbReference type="NCBI Taxonomy" id="2683589"/>
    <lineage>
        <taxon>Bacteria</taxon>
        <taxon>Pseudomonadati</taxon>
        <taxon>Pseudomonadota</taxon>
        <taxon>Alphaproteobacteria</taxon>
        <taxon>Sphingomonadales</taxon>
        <taxon>Sphingomonadaceae</taxon>
        <taxon>Sphingomonas</taxon>
    </lineage>
</organism>
<comment type="caution">
    <text evidence="4">The sequence shown here is derived from an EMBL/GenBank/DDBJ whole genome shotgun (WGS) entry which is preliminary data.</text>
</comment>
<dbReference type="Gene3D" id="3.40.50.720">
    <property type="entry name" value="NAD(P)-binding Rossmann-like Domain"/>
    <property type="match status" value="1"/>
</dbReference>
<name>A0A838LAE7_9SPHN</name>
<evidence type="ECO:0000313" key="5">
    <source>
        <dbReference type="Proteomes" id="UP000570166"/>
    </source>
</evidence>
<dbReference type="AlphaFoldDB" id="A0A838LAE7"/>
<reference evidence="4 5" key="1">
    <citation type="submission" date="2020-07" db="EMBL/GenBank/DDBJ databases">
        <authorList>
            <person name="Sun Q."/>
        </authorList>
    </citation>
    <scope>NUCLEOTIDE SEQUENCE [LARGE SCALE GENOMIC DNA]</scope>
    <source>
        <strain evidence="4 5">CGMCC 1.13654</strain>
    </source>
</reference>
<proteinExistence type="inferred from homology"/>
<evidence type="ECO:0000313" key="4">
    <source>
        <dbReference type="EMBL" id="MBA2936164.1"/>
    </source>
</evidence>
<dbReference type="InterPro" id="IPR001509">
    <property type="entry name" value="Epimerase_deHydtase"/>
</dbReference>
<dbReference type="Pfam" id="PF01370">
    <property type="entry name" value="Epimerase"/>
    <property type="match status" value="1"/>
</dbReference>
<evidence type="ECO:0000259" key="3">
    <source>
        <dbReference type="Pfam" id="PF01370"/>
    </source>
</evidence>
<dbReference type="PANTHER" id="PTHR43000">
    <property type="entry name" value="DTDP-D-GLUCOSE 4,6-DEHYDRATASE-RELATED"/>
    <property type="match status" value="1"/>
</dbReference>
<evidence type="ECO:0000256" key="2">
    <source>
        <dbReference type="ARBA" id="ARBA00007637"/>
    </source>
</evidence>
<comment type="similarity">
    <text evidence="2">Belongs to the NAD(P)-dependent epimerase/dehydratase family.</text>
</comment>
<dbReference type="RefSeq" id="WP_160364045.1">
    <property type="nucleotide sequence ID" value="NZ_JACEIB010000027.1"/>
</dbReference>
<comment type="pathway">
    <text evidence="1">Bacterial outer membrane biogenesis; LPS O-antigen biosynthesis.</text>
</comment>
<dbReference type="InterPro" id="IPR036291">
    <property type="entry name" value="NAD(P)-bd_dom_sf"/>
</dbReference>